<comment type="similarity">
    <text evidence="2">Belongs to the short-chain dehydrogenases/reductases (SDR) family.</text>
</comment>
<dbReference type="PRINTS" id="PR00081">
    <property type="entry name" value="GDHRDH"/>
</dbReference>
<dbReference type="PATRIC" id="fig|1200352.3.peg.1723"/>
<dbReference type="PANTHER" id="PTHR42808:SF3">
    <property type="entry name" value="HYDROXYSTEROID DEHYDROGENASE-LIKE PROTEIN 2"/>
    <property type="match status" value="1"/>
</dbReference>
<dbReference type="PANTHER" id="PTHR42808">
    <property type="entry name" value="HYDROXYSTEROID DEHYDROGENASE-LIKE PROTEIN 2"/>
    <property type="match status" value="1"/>
</dbReference>
<dbReference type="eggNOG" id="COG1028">
    <property type="taxonomic scope" value="Bacteria"/>
</dbReference>
<sequence>MNTPNIPTTSTPSVDAIRARTAELPLVTPASDALAGRTLVMSGGSRGIGLEIALAAARHGANIVMLAKTAEPDPRIPGTIYSAAEAIEKAGGRALPVVGDVRKDEDVARVVAEAVKEFGGVDIVVNNASAINLHPTKDLPLKRLDLMLDINIRGSFALTQAALPHLLESDHAHILTLSPPLNFDAWIGNFPAYAVGKYGMTVLALGWASEFAGKISSNALWPETTIATAAVQNTAGLGGDESVKHSRGPQIMADAALAVLATAPGAVTGHTLVDADVVRSTGVADLSGYGGEEPLTLDLFL</sequence>
<gene>
    <name evidence="6" type="ORF">A606_08475</name>
</gene>
<keyword evidence="5" id="KW-0576">Peroxisome</keyword>
<evidence type="ECO:0000313" key="6">
    <source>
        <dbReference type="EMBL" id="AGP31338.1"/>
    </source>
</evidence>
<keyword evidence="7" id="KW-1185">Reference proteome</keyword>
<dbReference type="InterPro" id="IPR051935">
    <property type="entry name" value="HSDL2"/>
</dbReference>
<evidence type="ECO:0000256" key="5">
    <source>
        <dbReference type="ARBA" id="ARBA00023140"/>
    </source>
</evidence>
<dbReference type="SUPFAM" id="SSF51735">
    <property type="entry name" value="NAD(P)-binding Rossmann-fold domains"/>
    <property type="match status" value="1"/>
</dbReference>
<dbReference type="EMBL" id="CP003696">
    <property type="protein sequence ID" value="AGP31338.1"/>
    <property type="molecule type" value="Genomic_DNA"/>
</dbReference>
<evidence type="ECO:0000256" key="2">
    <source>
        <dbReference type="ARBA" id="ARBA00006484"/>
    </source>
</evidence>
<comment type="subcellular location">
    <subcellularLocation>
        <location evidence="1">Peroxisome</location>
    </subcellularLocation>
</comment>
<dbReference type="Proteomes" id="UP000014809">
    <property type="component" value="Chromosome"/>
</dbReference>
<dbReference type="NCBIfam" id="NF006133">
    <property type="entry name" value="PRK08278.1"/>
    <property type="match status" value="1"/>
</dbReference>
<accession>S4XL71</accession>
<protein>
    <submittedName>
        <fullName evidence="6">Short chain dehydrogenase</fullName>
    </submittedName>
</protein>
<dbReference type="Gene3D" id="3.40.50.720">
    <property type="entry name" value="NAD(P)-binding Rossmann-like Domain"/>
    <property type="match status" value="1"/>
</dbReference>
<dbReference type="STRING" id="1200352.A606_08475"/>
<keyword evidence="3" id="KW-0521">NADP</keyword>
<dbReference type="GO" id="GO:0016491">
    <property type="term" value="F:oxidoreductase activity"/>
    <property type="evidence" value="ECO:0007669"/>
    <property type="project" value="UniProtKB-KW"/>
</dbReference>
<dbReference type="FunFam" id="3.40.50.720:FF:000301">
    <property type="entry name" value="Hydroxysteroid dehydrogenase like 2"/>
    <property type="match status" value="1"/>
</dbReference>
<dbReference type="HOGENOM" id="CLU_010194_2_2_11"/>
<proteinExistence type="inferred from homology"/>
<evidence type="ECO:0000256" key="3">
    <source>
        <dbReference type="ARBA" id="ARBA00022857"/>
    </source>
</evidence>
<name>S4XL71_9CORY</name>
<keyword evidence="4" id="KW-0560">Oxidoreductase</keyword>
<dbReference type="InterPro" id="IPR002347">
    <property type="entry name" value="SDR_fam"/>
</dbReference>
<dbReference type="KEGG" id="cter:A606_08475"/>
<evidence type="ECO:0000313" key="7">
    <source>
        <dbReference type="Proteomes" id="UP000014809"/>
    </source>
</evidence>
<dbReference type="Pfam" id="PF00106">
    <property type="entry name" value="adh_short"/>
    <property type="match status" value="1"/>
</dbReference>
<reference evidence="6 7" key="1">
    <citation type="submission" date="2012-06" db="EMBL/GenBank/DDBJ databases">
        <title>Complete genome sequence of Corynebacterium terpenotabidum Y-11 (=DSM 44721).</title>
        <authorList>
            <person name="Ruckert C."/>
            <person name="Albersmeier A."/>
            <person name="Al-Dilaimi A."/>
            <person name="Szczepanowski R."/>
            <person name="Kalinowski J."/>
        </authorList>
    </citation>
    <scope>NUCLEOTIDE SEQUENCE [LARGE SCALE GENOMIC DNA]</scope>
    <source>
        <strain evidence="6 7">Y-11</strain>
    </source>
</reference>
<evidence type="ECO:0000256" key="1">
    <source>
        <dbReference type="ARBA" id="ARBA00004275"/>
    </source>
</evidence>
<dbReference type="InterPro" id="IPR036291">
    <property type="entry name" value="NAD(P)-bd_dom_sf"/>
</dbReference>
<evidence type="ECO:0000256" key="4">
    <source>
        <dbReference type="ARBA" id="ARBA00023002"/>
    </source>
</evidence>
<dbReference type="AlphaFoldDB" id="S4XL71"/>
<organism evidence="6 7">
    <name type="scientific">Corynebacterium terpenotabidum Y-11</name>
    <dbReference type="NCBI Taxonomy" id="1200352"/>
    <lineage>
        <taxon>Bacteria</taxon>
        <taxon>Bacillati</taxon>
        <taxon>Actinomycetota</taxon>
        <taxon>Actinomycetes</taxon>
        <taxon>Mycobacteriales</taxon>
        <taxon>Corynebacteriaceae</taxon>
        <taxon>Corynebacterium</taxon>
    </lineage>
</organism>